<gene>
    <name evidence="2" type="ORF">J2TS6_30540</name>
</gene>
<dbReference type="RefSeq" id="WP_236575639.1">
    <property type="nucleotide sequence ID" value="NZ_BORQ01000003.1"/>
</dbReference>
<proteinExistence type="predicted"/>
<protein>
    <submittedName>
        <fullName evidence="2">Uncharacterized protein</fullName>
    </submittedName>
</protein>
<keyword evidence="3" id="KW-1185">Reference proteome</keyword>
<feature type="transmembrane region" description="Helical" evidence="1">
    <location>
        <begin position="162"/>
        <end position="182"/>
    </location>
</feature>
<comment type="caution">
    <text evidence="2">The sequence shown here is derived from an EMBL/GenBank/DDBJ whole genome shotgun (WGS) entry which is preliminary data.</text>
</comment>
<evidence type="ECO:0000313" key="2">
    <source>
        <dbReference type="EMBL" id="GIO31913.1"/>
    </source>
</evidence>
<organism evidence="2 3">
    <name type="scientific">Paenibacillus albilobatus</name>
    <dbReference type="NCBI Taxonomy" id="2716884"/>
    <lineage>
        <taxon>Bacteria</taxon>
        <taxon>Bacillati</taxon>
        <taxon>Bacillota</taxon>
        <taxon>Bacilli</taxon>
        <taxon>Bacillales</taxon>
        <taxon>Paenibacillaceae</taxon>
        <taxon>Paenibacillus</taxon>
    </lineage>
</organism>
<feature type="transmembrane region" description="Helical" evidence="1">
    <location>
        <begin position="194"/>
        <end position="215"/>
    </location>
</feature>
<dbReference type="Proteomes" id="UP000679779">
    <property type="component" value="Unassembled WGS sequence"/>
</dbReference>
<name>A0A919XIB2_9BACL</name>
<reference evidence="2" key="1">
    <citation type="submission" date="2021-03" db="EMBL/GenBank/DDBJ databases">
        <title>Antimicrobial resistance genes in bacteria isolated from Japanese honey, and their potential for conferring macrolide and lincosamide resistance in the American foulbrood pathogen Paenibacillus larvae.</title>
        <authorList>
            <person name="Okamoto M."/>
            <person name="Kumagai M."/>
            <person name="Kanamori H."/>
            <person name="Takamatsu D."/>
        </authorList>
    </citation>
    <scope>NUCLEOTIDE SEQUENCE</scope>
    <source>
        <strain evidence="2">J2TS6</strain>
    </source>
</reference>
<dbReference type="AlphaFoldDB" id="A0A919XIB2"/>
<dbReference type="EMBL" id="BORQ01000003">
    <property type="protein sequence ID" value="GIO31913.1"/>
    <property type="molecule type" value="Genomic_DNA"/>
</dbReference>
<keyword evidence="1" id="KW-0472">Membrane</keyword>
<feature type="transmembrane region" description="Helical" evidence="1">
    <location>
        <begin position="257"/>
        <end position="278"/>
    </location>
</feature>
<feature type="transmembrane region" description="Helical" evidence="1">
    <location>
        <begin position="124"/>
        <end position="150"/>
    </location>
</feature>
<sequence>MKTVRSLEGKKTIRLFEGEKGLVLTSVLGFLLSAFCGLWVLAFGSEAPPGGNILNAFSFNAAIGIFLLSTAAILPYSGLGRTGRAFFRYPYIVLALYAYAAETVQNFRGVNPRFVVGGSAFDVWVGNIFAFIALLLVLFYLVLAIAYFRPRIYASYPEMATGIRYAMIAVMMSFAAGIWISMNQGRMVGLHGNIIWLHGLGFHALQAIPLVAWLAERSSLPKAMRKRMIHVTGVSYILGLVAIGWQTVLGHAVLEWSFLPIAAGACFLVSLLAGVFVLRNTPSDRIFTPSAAQAPRRSRVL</sequence>
<feature type="transmembrane region" description="Helical" evidence="1">
    <location>
        <begin position="86"/>
        <end position="104"/>
    </location>
</feature>
<feature type="transmembrane region" description="Helical" evidence="1">
    <location>
        <begin position="53"/>
        <end position="74"/>
    </location>
</feature>
<feature type="transmembrane region" description="Helical" evidence="1">
    <location>
        <begin position="227"/>
        <end position="245"/>
    </location>
</feature>
<feature type="transmembrane region" description="Helical" evidence="1">
    <location>
        <begin position="21"/>
        <end position="41"/>
    </location>
</feature>
<accession>A0A919XIB2</accession>
<evidence type="ECO:0000256" key="1">
    <source>
        <dbReference type="SAM" id="Phobius"/>
    </source>
</evidence>
<keyword evidence="1" id="KW-1133">Transmembrane helix</keyword>
<keyword evidence="1" id="KW-0812">Transmembrane</keyword>
<evidence type="ECO:0000313" key="3">
    <source>
        <dbReference type="Proteomes" id="UP000679779"/>
    </source>
</evidence>